<organism evidence="2 3">
    <name type="scientific">Burkholderia cenocepacia (strain ATCC BAA-245 / DSM 16553 / LMG 16656 / NCTC 13227 / J2315 / CF5610)</name>
    <name type="common">Burkholderia cepacia (strain J2315)</name>
    <dbReference type="NCBI Taxonomy" id="216591"/>
    <lineage>
        <taxon>Bacteria</taxon>
        <taxon>Pseudomonadati</taxon>
        <taxon>Pseudomonadota</taxon>
        <taxon>Betaproteobacteria</taxon>
        <taxon>Burkholderiales</taxon>
        <taxon>Burkholderiaceae</taxon>
        <taxon>Burkholderia</taxon>
        <taxon>Burkholderia cepacia complex</taxon>
    </lineage>
</organism>
<protein>
    <submittedName>
        <fullName evidence="2">Membrane protein</fullName>
    </submittedName>
</protein>
<dbReference type="KEGG" id="bcj:BCAL3077"/>
<evidence type="ECO:0000256" key="1">
    <source>
        <dbReference type="SAM" id="Phobius"/>
    </source>
</evidence>
<dbReference type="AlphaFoldDB" id="B4EC98"/>
<keyword evidence="1" id="KW-1133">Transmembrane helix</keyword>
<accession>B4EC98</accession>
<reference evidence="2 3" key="1">
    <citation type="journal article" date="2009" name="J. Bacteriol.">
        <title>The genome of Burkholderia cenocepacia J2315, an epidemic pathogen of cystic fibrosis patients.</title>
        <authorList>
            <person name="Holden M.T."/>
            <person name="Seth-Smith H.M."/>
            <person name="Crossman L.C."/>
            <person name="Sebaihia M."/>
            <person name="Bentley S.D."/>
            <person name="Cerdeno-Tarraga A.M."/>
            <person name="Thomson N.R."/>
            <person name="Bason N."/>
            <person name="Quail M.A."/>
            <person name="Sharp S."/>
            <person name="Cherevach I."/>
            <person name="Churcher C."/>
            <person name="Goodhead I."/>
            <person name="Hauser H."/>
            <person name="Holroyd N."/>
            <person name="Mungall K."/>
            <person name="Scott P."/>
            <person name="Walker D."/>
            <person name="White B."/>
            <person name="Rose H."/>
            <person name="Iversen P."/>
            <person name="Mil-Homens D."/>
            <person name="Rocha E.P."/>
            <person name="Fialho A.M."/>
            <person name="Baldwin A."/>
            <person name="Dowson C."/>
            <person name="Barrell B.G."/>
            <person name="Govan J.R."/>
            <person name="Vandamme P."/>
            <person name="Hart C.A."/>
            <person name="Mahenthiralingam E."/>
            <person name="Parkhill J."/>
        </authorList>
    </citation>
    <scope>NUCLEOTIDE SEQUENCE [LARGE SCALE GENOMIC DNA]</scope>
    <source>
        <strain evidence="3">ATCC BAA-245 / DSM 16553 / LMG 16656 / NCTC 13227 / J2315 / CF5610</strain>
    </source>
</reference>
<evidence type="ECO:0000313" key="2">
    <source>
        <dbReference type="EMBL" id="CAR53401.1"/>
    </source>
</evidence>
<dbReference type="Proteomes" id="UP000001035">
    <property type="component" value="Chromosome 1"/>
</dbReference>
<keyword evidence="1" id="KW-0812">Transmembrane</keyword>
<feature type="transmembrane region" description="Helical" evidence="1">
    <location>
        <begin position="69"/>
        <end position="89"/>
    </location>
</feature>
<proteinExistence type="predicted"/>
<keyword evidence="3" id="KW-1185">Reference proteome</keyword>
<evidence type="ECO:0000313" key="3">
    <source>
        <dbReference type="Proteomes" id="UP000001035"/>
    </source>
</evidence>
<gene>
    <name evidence="2" type="ORF">BCAL3077</name>
</gene>
<sequence>MSKKEKAKCCPGCGADQIKKASLVHAEGVGLSAGALAGSSGINAGIGVNASALALRAAPPKRGSAFKNFFWLLVIWANGFAFGPKWLGLDADTSFPVWWFFGGILAMVGVVAANRSEAKKVHAAALAEYEKVFMCLRCGTFYKPFEDQTGSRTV</sequence>
<name>B4EC98_BURCJ</name>
<dbReference type="HOGENOM" id="CLU_1700895_0_0_4"/>
<feature type="transmembrane region" description="Helical" evidence="1">
    <location>
        <begin position="95"/>
        <end position="113"/>
    </location>
</feature>
<keyword evidence="1" id="KW-0472">Membrane</keyword>
<dbReference type="RefSeq" id="WP_012492889.1">
    <property type="nucleotide sequence ID" value="NC_011000.1"/>
</dbReference>
<dbReference type="EMBL" id="AM747720">
    <property type="protein sequence ID" value="CAR53401.1"/>
    <property type="molecule type" value="Genomic_DNA"/>
</dbReference>